<gene>
    <name evidence="8" type="primary">cydB</name>
    <name evidence="8" type="ORF">H0A68_07520</name>
</gene>
<keyword evidence="6 7" id="KW-0472">Membrane</keyword>
<dbReference type="OrthoDB" id="9776710at2"/>
<comment type="subcellular location">
    <subcellularLocation>
        <location evidence="1">Cell membrane</location>
        <topology evidence="1">Multi-pass membrane protein</topology>
    </subcellularLocation>
</comment>
<feature type="transmembrane region" description="Helical" evidence="7">
    <location>
        <begin position="230"/>
        <end position="248"/>
    </location>
</feature>
<feature type="transmembrane region" description="Helical" evidence="7">
    <location>
        <begin position="193"/>
        <end position="215"/>
    </location>
</feature>
<feature type="transmembrane region" description="Helical" evidence="7">
    <location>
        <begin position="260"/>
        <end position="282"/>
    </location>
</feature>
<keyword evidence="9" id="KW-1185">Reference proteome</keyword>
<dbReference type="AlphaFoldDB" id="A0A853F9W2"/>
<dbReference type="GO" id="GO:0005886">
    <property type="term" value="C:plasma membrane"/>
    <property type="evidence" value="ECO:0007669"/>
    <property type="project" value="UniProtKB-SubCell"/>
</dbReference>
<dbReference type="Proteomes" id="UP000580517">
    <property type="component" value="Unassembled WGS sequence"/>
</dbReference>
<dbReference type="EMBL" id="JACCEW010000002">
    <property type="protein sequence ID" value="NYT36719.1"/>
    <property type="molecule type" value="Genomic_DNA"/>
</dbReference>
<comment type="caution">
    <text evidence="8">The sequence shown here is derived from an EMBL/GenBank/DDBJ whole genome shotgun (WGS) entry which is preliminary data.</text>
</comment>
<dbReference type="PIRSF" id="PIRSF000267">
    <property type="entry name" value="Cyt_oxidse_sub2"/>
    <property type="match status" value="1"/>
</dbReference>
<evidence type="ECO:0000256" key="3">
    <source>
        <dbReference type="ARBA" id="ARBA00022475"/>
    </source>
</evidence>
<protein>
    <submittedName>
        <fullName evidence="8">Cytochrome d ubiquinol oxidase subunit II</fullName>
    </submittedName>
</protein>
<dbReference type="Pfam" id="PF02322">
    <property type="entry name" value="Cyt_bd_oxida_II"/>
    <property type="match status" value="1"/>
</dbReference>
<keyword evidence="3" id="KW-1003">Cell membrane</keyword>
<dbReference type="InterPro" id="IPR003317">
    <property type="entry name" value="Cyt-d_oxidase_su2"/>
</dbReference>
<proteinExistence type="inferred from homology"/>
<dbReference type="PANTHER" id="PTHR43141:SF4">
    <property type="entry name" value="CYTOCHROME BD2 SUBUNIT II"/>
    <property type="match status" value="1"/>
</dbReference>
<organism evidence="8 9">
    <name type="scientific">Allopusillimonas soli</name>
    <dbReference type="NCBI Taxonomy" id="659016"/>
    <lineage>
        <taxon>Bacteria</taxon>
        <taxon>Pseudomonadati</taxon>
        <taxon>Pseudomonadota</taxon>
        <taxon>Betaproteobacteria</taxon>
        <taxon>Burkholderiales</taxon>
        <taxon>Alcaligenaceae</taxon>
        <taxon>Allopusillimonas</taxon>
    </lineage>
</organism>
<dbReference type="GO" id="GO:0070069">
    <property type="term" value="C:cytochrome complex"/>
    <property type="evidence" value="ECO:0007669"/>
    <property type="project" value="TreeGrafter"/>
</dbReference>
<comment type="similarity">
    <text evidence="2">Belongs to the cytochrome ubiquinol oxidase subunit 2 family.</text>
</comment>
<feature type="transmembrane region" description="Helical" evidence="7">
    <location>
        <begin position="159"/>
        <end position="181"/>
    </location>
</feature>
<keyword evidence="5 7" id="KW-1133">Transmembrane helix</keyword>
<dbReference type="GO" id="GO:0009055">
    <property type="term" value="F:electron transfer activity"/>
    <property type="evidence" value="ECO:0007669"/>
    <property type="project" value="TreeGrafter"/>
</dbReference>
<evidence type="ECO:0000256" key="4">
    <source>
        <dbReference type="ARBA" id="ARBA00022692"/>
    </source>
</evidence>
<feature type="transmembrane region" description="Helical" evidence="7">
    <location>
        <begin position="59"/>
        <end position="79"/>
    </location>
</feature>
<evidence type="ECO:0000256" key="5">
    <source>
        <dbReference type="ARBA" id="ARBA00022989"/>
    </source>
</evidence>
<name>A0A853F9W2_9BURK</name>
<feature type="transmembrane region" description="Helical" evidence="7">
    <location>
        <begin position="6"/>
        <end position="38"/>
    </location>
</feature>
<accession>A0A853F9W2</accession>
<feature type="transmembrane region" description="Helical" evidence="7">
    <location>
        <begin position="302"/>
        <end position="324"/>
    </location>
</feature>
<feature type="transmembrane region" description="Helical" evidence="7">
    <location>
        <begin position="85"/>
        <end position="105"/>
    </location>
</feature>
<keyword evidence="4 7" id="KW-0812">Transmembrane</keyword>
<dbReference type="GO" id="GO:0019646">
    <property type="term" value="P:aerobic electron transport chain"/>
    <property type="evidence" value="ECO:0007669"/>
    <property type="project" value="TreeGrafter"/>
</dbReference>
<evidence type="ECO:0000313" key="9">
    <source>
        <dbReference type="Proteomes" id="UP000580517"/>
    </source>
</evidence>
<evidence type="ECO:0000256" key="2">
    <source>
        <dbReference type="ARBA" id="ARBA00007543"/>
    </source>
</evidence>
<feature type="transmembrane region" description="Helical" evidence="7">
    <location>
        <begin position="117"/>
        <end position="139"/>
    </location>
</feature>
<dbReference type="RefSeq" id="WP_129968664.1">
    <property type="nucleotide sequence ID" value="NZ_JACCEW010000002.1"/>
</dbReference>
<dbReference type="NCBIfam" id="TIGR00203">
    <property type="entry name" value="cydB"/>
    <property type="match status" value="1"/>
</dbReference>
<reference evidence="8 9" key="1">
    <citation type="submission" date="2020-07" db="EMBL/GenBank/DDBJ databases">
        <title>Taxonomic revisions and descriptions of new bacterial species based on genomic comparisons in the high-G+C-content subgroup of the family Alcaligenaceae.</title>
        <authorList>
            <person name="Szabo A."/>
            <person name="Felfoldi T."/>
        </authorList>
    </citation>
    <scope>NUCLEOTIDE SEQUENCE [LARGE SCALE GENOMIC DNA]</scope>
    <source>
        <strain evidence="8 9">DSM 25264</strain>
    </source>
</reference>
<evidence type="ECO:0000256" key="6">
    <source>
        <dbReference type="ARBA" id="ARBA00023136"/>
    </source>
</evidence>
<evidence type="ECO:0000313" key="8">
    <source>
        <dbReference type="EMBL" id="NYT36719.1"/>
    </source>
</evidence>
<dbReference type="PANTHER" id="PTHR43141">
    <property type="entry name" value="CYTOCHROME BD2 SUBUNIT II"/>
    <property type="match status" value="1"/>
</dbReference>
<dbReference type="GO" id="GO:0016682">
    <property type="term" value="F:oxidoreductase activity, acting on diphenols and related substances as donors, oxygen as acceptor"/>
    <property type="evidence" value="ECO:0007669"/>
    <property type="project" value="TreeGrafter"/>
</dbReference>
<evidence type="ECO:0000256" key="7">
    <source>
        <dbReference type="SAM" id="Phobius"/>
    </source>
</evidence>
<evidence type="ECO:0000256" key="1">
    <source>
        <dbReference type="ARBA" id="ARBA00004651"/>
    </source>
</evidence>
<sequence length="335" mass="36967">MGIDLALIWAVIILFGILMYVVMDGFDLGIGILFPFFGDRHDRDVMMNTVAPVWDGNETWLVLGGAGLLAAFPLAYAVILDAFMMPLILMLLGLIFRGVAFEFRFKASEARRHWWDKAFIFGSFCATFFQGVTLGGFIHGVPVANRVYAGGALDWFSPFSVFCGLGLVAAYALLGCTWLILKTHGGLQERMRVLAKPLTWLLLAVIMVISVWTPLTHPAIAARWFSFPNLLWFAPVPVLVLLVTWLLLRSLTGAPHAGPFLLTLALVFLGYSGLGISVWPYIVPPGITIWQAAGPAQSQGFALVGALVIIPFILMYTAWSYYVFRGKVTQEDGYH</sequence>